<proteinExistence type="predicted"/>
<organism evidence="2 3">
    <name type="scientific">Kutzneria buriramensis</name>
    <dbReference type="NCBI Taxonomy" id="1045776"/>
    <lineage>
        <taxon>Bacteria</taxon>
        <taxon>Bacillati</taxon>
        <taxon>Actinomycetota</taxon>
        <taxon>Actinomycetes</taxon>
        <taxon>Pseudonocardiales</taxon>
        <taxon>Pseudonocardiaceae</taxon>
        <taxon>Kutzneria</taxon>
    </lineage>
</organism>
<dbReference type="Proteomes" id="UP000256269">
    <property type="component" value="Unassembled WGS sequence"/>
</dbReference>
<evidence type="ECO:0000313" key="2">
    <source>
        <dbReference type="EMBL" id="REH43559.1"/>
    </source>
</evidence>
<sequence>MIPIPVRRPARVAAHAVPSVNKGQGRTVHTLTRPSTAVRPAAAFPRPARDNQILTTRVGLRLPAGLSFEEWKQAGPKLFRIADSSAWCLGDWLIHGQERYGDRYRIATQEAGLDYQTLRNYAWIARKFDITRRRERLSFQHHAEVASLPIEQQDLWLDRAEQFGWSRNQLRRNLRGRDEQDWQTMADATYIPRMRVPQGNLERWREAARNSSSGFSRWVVEALDQAAGKVLDGGALNGGESVGGGDGGADAAE</sequence>
<dbReference type="AlphaFoldDB" id="A0A3E0HE62"/>
<evidence type="ECO:0000256" key="1">
    <source>
        <dbReference type="SAM" id="MobiDB-lite"/>
    </source>
</evidence>
<dbReference type="EMBL" id="QUNO01000009">
    <property type="protein sequence ID" value="REH43559.1"/>
    <property type="molecule type" value="Genomic_DNA"/>
</dbReference>
<reference evidence="2 3" key="1">
    <citation type="submission" date="2018-08" db="EMBL/GenBank/DDBJ databases">
        <title>Genomic Encyclopedia of Archaeal and Bacterial Type Strains, Phase II (KMG-II): from individual species to whole genera.</title>
        <authorList>
            <person name="Goeker M."/>
        </authorList>
    </citation>
    <scope>NUCLEOTIDE SEQUENCE [LARGE SCALE GENOMIC DNA]</scope>
    <source>
        <strain evidence="2 3">DSM 45791</strain>
    </source>
</reference>
<comment type="caution">
    <text evidence="2">The sequence shown here is derived from an EMBL/GenBank/DDBJ whole genome shotgun (WGS) entry which is preliminary data.</text>
</comment>
<accession>A0A3E0HE62</accession>
<dbReference type="InterPro" id="IPR049735">
    <property type="entry name" value="NovE/LmbU-like"/>
</dbReference>
<feature type="region of interest" description="Disordered" evidence="1">
    <location>
        <begin position="234"/>
        <end position="253"/>
    </location>
</feature>
<protein>
    <submittedName>
        <fullName evidence="2">Uncharacterized protein</fullName>
    </submittedName>
</protein>
<name>A0A3E0HE62_9PSEU</name>
<feature type="compositionally biased region" description="Gly residues" evidence="1">
    <location>
        <begin position="235"/>
        <end position="253"/>
    </location>
</feature>
<evidence type="ECO:0000313" key="3">
    <source>
        <dbReference type="Proteomes" id="UP000256269"/>
    </source>
</evidence>
<gene>
    <name evidence="2" type="ORF">BCF44_109102</name>
</gene>
<dbReference type="NCBIfam" id="NF038070">
    <property type="entry name" value="LmbU_fam_TF"/>
    <property type="match status" value="1"/>
</dbReference>
<keyword evidence="3" id="KW-1185">Reference proteome</keyword>